<dbReference type="SUPFAM" id="SSF51735">
    <property type="entry name" value="NAD(P)-binding Rossmann-fold domains"/>
    <property type="match status" value="1"/>
</dbReference>
<name>A0A382W2I8_9ZZZZ</name>
<dbReference type="PANTHER" id="PTHR43431">
    <property type="entry name" value="OXIDOREDUCTASE, SHORT CHAIN DEHYDROGENASE/REDUCTASE FAMILY (AFU_ORTHOLOGUE AFUA_5G14000)"/>
    <property type="match status" value="1"/>
</dbReference>
<reference evidence="1" key="1">
    <citation type="submission" date="2018-05" db="EMBL/GenBank/DDBJ databases">
        <authorList>
            <person name="Lanie J.A."/>
            <person name="Ng W.-L."/>
            <person name="Kazmierczak K.M."/>
            <person name="Andrzejewski T.M."/>
            <person name="Davidsen T.M."/>
            <person name="Wayne K.J."/>
            <person name="Tettelin H."/>
            <person name="Glass J.I."/>
            <person name="Rusch D."/>
            <person name="Podicherti R."/>
            <person name="Tsui H.-C.T."/>
            <person name="Winkler M.E."/>
        </authorList>
    </citation>
    <scope>NUCLEOTIDE SEQUENCE</scope>
</reference>
<dbReference type="InterPro" id="IPR036291">
    <property type="entry name" value="NAD(P)-bd_dom_sf"/>
</dbReference>
<dbReference type="AlphaFoldDB" id="A0A382W2I8"/>
<dbReference type="Gene3D" id="3.40.50.720">
    <property type="entry name" value="NAD(P)-binding Rossmann-like Domain"/>
    <property type="match status" value="1"/>
</dbReference>
<dbReference type="PANTHER" id="PTHR43431:SF7">
    <property type="entry name" value="OXIDOREDUCTASE, SHORT CHAIN DEHYDROGENASE_REDUCTASE FAMILY (AFU_ORTHOLOGUE AFUA_5G14000)"/>
    <property type="match status" value="1"/>
</dbReference>
<dbReference type="EMBL" id="UINC01156210">
    <property type="protein sequence ID" value="SVD52495.1"/>
    <property type="molecule type" value="Genomic_DNA"/>
</dbReference>
<evidence type="ECO:0008006" key="2">
    <source>
        <dbReference type="Google" id="ProtNLM"/>
    </source>
</evidence>
<sequence>MAQPMSESGVTVVVGVGKGLGTSLCRRFAKAGHPIAMAARDAKRLAPLVHEIENAGGSAMAFNADATEEKDVIRLFARVEADMGQVEIAIFNVGALRYQTSILDMPTEEFQNAWRTSCLGGMIVGREAARLMVPRSRGTIQFTGGIPSRRAGAKQAAFAVGKFGLRAVAQSMARELAPKGIHVSHFVIEGMINNQRMRKLEPEKAAEEDGLVSTEALADLYYQIHRQPKSSWTFEVDARPWQDLF</sequence>
<dbReference type="InterPro" id="IPR002347">
    <property type="entry name" value="SDR_fam"/>
</dbReference>
<evidence type="ECO:0000313" key="1">
    <source>
        <dbReference type="EMBL" id="SVD52495.1"/>
    </source>
</evidence>
<gene>
    <name evidence="1" type="ORF">METZ01_LOCUS405349</name>
</gene>
<protein>
    <recommendedName>
        <fullName evidence="2">Short-chain dehydrogenase/reductase SDR</fullName>
    </recommendedName>
</protein>
<dbReference type="PRINTS" id="PR00081">
    <property type="entry name" value="GDHRDH"/>
</dbReference>
<dbReference type="Pfam" id="PF00106">
    <property type="entry name" value="adh_short"/>
    <property type="match status" value="1"/>
</dbReference>
<organism evidence="1">
    <name type="scientific">marine metagenome</name>
    <dbReference type="NCBI Taxonomy" id="408172"/>
    <lineage>
        <taxon>unclassified sequences</taxon>
        <taxon>metagenomes</taxon>
        <taxon>ecological metagenomes</taxon>
    </lineage>
</organism>
<proteinExistence type="predicted"/>
<accession>A0A382W2I8</accession>